<evidence type="ECO:0000313" key="9">
    <source>
        <dbReference type="Proteomes" id="UP000887567"/>
    </source>
</evidence>
<evidence type="ECO:0000256" key="4">
    <source>
        <dbReference type="ARBA" id="ARBA00022989"/>
    </source>
</evidence>
<evidence type="ECO:0000256" key="5">
    <source>
        <dbReference type="ARBA" id="ARBA00023136"/>
    </source>
</evidence>
<evidence type="ECO:0000256" key="6">
    <source>
        <dbReference type="RuleBase" id="RU365065"/>
    </source>
</evidence>
<feature type="compositionally biased region" description="Acidic residues" evidence="7">
    <location>
        <begin position="9"/>
        <end position="21"/>
    </location>
</feature>
<dbReference type="EnsemblMetazoa" id="XM_028658660.1">
    <property type="protein sequence ID" value="XP_028514461.1"/>
    <property type="gene ID" value="LOC114574927"/>
</dbReference>
<feature type="region of interest" description="Disordered" evidence="7">
    <location>
        <begin position="1"/>
        <end position="25"/>
    </location>
</feature>
<keyword evidence="2 6" id="KW-0813">Transport</keyword>
<evidence type="ECO:0000256" key="3">
    <source>
        <dbReference type="ARBA" id="ARBA00022692"/>
    </source>
</evidence>
<dbReference type="GeneID" id="114574927"/>
<comment type="subcellular location">
    <subcellularLocation>
        <location evidence="1 6">Membrane</location>
        <topology evidence="1 6">Multi-pass membrane protein</topology>
    </subcellularLocation>
</comment>
<dbReference type="Pfam" id="PF06963">
    <property type="entry name" value="FPN1"/>
    <property type="match status" value="1"/>
</dbReference>
<reference evidence="8" key="1">
    <citation type="submission" date="2022-11" db="UniProtKB">
        <authorList>
            <consortium name="EnsemblMetazoa"/>
        </authorList>
    </citation>
    <scope>IDENTIFICATION</scope>
</reference>
<dbReference type="Proteomes" id="UP000887567">
    <property type="component" value="Unplaced"/>
</dbReference>
<dbReference type="InterPro" id="IPR009716">
    <property type="entry name" value="Ferroportin-1"/>
</dbReference>
<comment type="similarity">
    <text evidence="6">Belongs to the ferroportin (FP) (TC 2.A.100) family. SLC40A subfamily.</text>
</comment>
<dbReference type="OMA" id="ATADKGC"/>
<dbReference type="PANTHER" id="PTHR11660:SF57">
    <property type="entry name" value="SOLUTE CARRIER FAMILY 40 MEMBER"/>
    <property type="match status" value="1"/>
</dbReference>
<evidence type="ECO:0000256" key="2">
    <source>
        <dbReference type="ARBA" id="ARBA00022448"/>
    </source>
</evidence>
<keyword evidence="4" id="KW-1133">Transmembrane helix</keyword>
<dbReference type="GO" id="GO:0016020">
    <property type="term" value="C:membrane"/>
    <property type="evidence" value="ECO:0007669"/>
    <property type="project" value="UniProtKB-SubCell"/>
</dbReference>
<keyword evidence="3" id="KW-0812">Transmembrane</keyword>
<dbReference type="KEGG" id="epa:114574927"/>
<evidence type="ECO:0000256" key="7">
    <source>
        <dbReference type="SAM" id="MobiDB-lite"/>
    </source>
</evidence>
<keyword evidence="9" id="KW-1185">Reference proteome</keyword>
<dbReference type="PANTHER" id="PTHR11660">
    <property type="entry name" value="SOLUTE CARRIER FAMILY 40 MEMBER"/>
    <property type="match status" value="1"/>
</dbReference>
<proteinExistence type="inferred from homology"/>
<accession>A0A913YJC5</accession>
<evidence type="ECO:0000256" key="1">
    <source>
        <dbReference type="ARBA" id="ARBA00004141"/>
    </source>
</evidence>
<sequence length="106" mass="11770">MEPVPQRDPDEESLTANEDDQPATADKGCCSCSPQRLVCISHTFSAWGDRMWEFAVALYLVELTPGSLRLTAVFQLVRTLCTIFLGPFVGNWVDGNPRLKVARLSL</sequence>
<name>A0A913YJC5_EXADI</name>
<keyword evidence="5" id="KW-0472">Membrane</keyword>
<organism evidence="8 9">
    <name type="scientific">Exaiptasia diaphana</name>
    <name type="common">Tropical sea anemone</name>
    <name type="synonym">Aiptasia pulchella</name>
    <dbReference type="NCBI Taxonomy" id="2652724"/>
    <lineage>
        <taxon>Eukaryota</taxon>
        <taxon>Metazoa</taxon>
        <taxon>Cnidaria</taxon>
        <taxon>Anthozoa</taxon>
        <taxon>Hexacorallia</taxon>
        <taxon>Actiniaria</taxon>
        <taxon>Aiptasiidae</taxon>
        <taxon>Exaiptasia</taxon>
    </lineage>
</organism>
<dbReference type="RefSeq" id="XP_028514461.1">
    <property type="nucleotide sequence ID" value="XM_028658660.1"/>
</dbReference>
<comment type="function">
    <text evidence="6">May be involved in iron transport and iron homeostasis.</text>
</comment>
<protein>
    <recommendedName>
        <fullName evidence="6">Solute carrier family 40 member</fullName>
    </recommendedName>
</protein>
<dbReference type="AlphaFoldDB" id="A0A913YJC5"/>
<dbReference type="GO" id="GO:0005381">
    <property type="term" value="F:iron ion transmembrane transporter activity"/>
    <property type="evidence" value="ECO:0007669"/>
    <property type="project" value="UniProtKB-UniRule"/>
</dbReference>
<evidence type="ECO:0000313" key="8">
    <source>
        <dbReference type="EnsemblMetazoa" id="XP_028514461.1"/>
    </source>
</evidence>
<dbReference type="OrthoDB" id="648861at2759"/>
<keyword evidence="6" id="KW-0406">Ion transport</keyword>